<dbReference type="PROSITE" id="PS51257">
    <property type="entry name" value="PROKAR_LIPOPROTEIN"/>
    <property type="match status" value="1"/>
</dbReference>
<dbReference type="Proteomes" id="UP001595872">
    <property type="component" value="Unassembled WGS sequence"/>
</dbReference>
<feature type="signal peptide" evidence="4">
    <location>
        <begin position="1"/>
        <end position="26"/>
    </location>
</feature>
<comment type="caution">
    <text evidence="5">The sequence shown here is derived from an EMBL/GenBank/DDBJ whole genome shotgun (WGS) entry which is preliminary data.</text>
</comment>
<accession>A0ABV9TZ72</accession>
<keyword evidence="2" id="KW-0378">Hydrolase</keyword>
<dbReference type="Gene3D" id="3.10.450.30">
    <property type="entry name" value="Microbial ribonucleases"/>
    <property type="match status" value="1"/>
</dbReference>
<proteinExistence type="predicted"/>
<evidence type="ECO:0000313" key="6">
    <source>
        <dbReference type="Proteomes" id="UP001595872"/>
    </source>
</evidence>
<dbReference type="InterPro" id="IPR016191">
    <property type="entry name" value="Ribonuclease/ribotoxin"/>
</dbReference>
<evidence type="ECO:0000256" key="4">
    <source>
        <dbReference type="SAM" id="SignalP"/>
    </source>
</evidence>
<dbReference type="Pfam" id="PF00545">
    <property type="entry name" value="Ribonuclease"/>
    <property type="match status" value="1"/>
</dbReference>
<keyword evidence="6" id="KW-1185">Reference proteome</keyword>
<dbReference type="InterPro" id="IPR000026">
    <property type="entry name" value="N1-like"/>
</dbReference>
<gene>
    <name evidence="5" type="ORF">ACFPCY_15860</name>
</gene>
<evidence type="ECO:0000256" key="1">
    <source>
        <dbReference type="ARBA" id="ARBA00022722"/>
    </source>
</evidence>
<dbReference type="RefSeq" id="WP_378255771.1">
    <property type="nucleotide sequence ID" value="NZ_JBHSIT010000004.1"/>
</dbReference>
<protein>
    <submittedName>
        <fullName evidence="5">Ribonuclease domain-containing protein</fullName>
    </submittedName>
</protein>
<name>A0ABV9TZ72_9ACTN</name>
<sequence>MTLGRRLRRTLLALVLAPLLALTGLAACGGGSSGGDAGASGPSAPRTGVRQSSGTPKARGAIREVPASSLPAEAQRTLKLIAAGGPFPYRKDGTTFGNRERRLPAEPNGYYREYTVPTPGSGDRGARRVIAGKGGERYYTQDHYRSFVRVTGG</sequence>
<dbReference type="SUPFAM" id="SSF53933">
    <property type="entry name" value="Microbial ribonucleases"/>
    <property type="match status" value="1"/>
</dbReference>
<organism evidence="5 6">
    <name type="scientific">Actinomadura gamaensis</name>
    <dbReference type="NCBI Taxonomy" id="1763541"/>
    <lineage>
        <taxon>Bacteria</taxon>
        <taxon>Bacillati</taxon>
        <taxon>Actinomycetota</taxon>
        <taxon>Actinomycetes</taxon>
        <taxon>Streptosporangiales</taxon>
        <taxon>Thermomonosporaceae</taxon>
        <taxon>Actinomadura</taxon>
    </lineage>
</organism>
<feature type="region of interest" description="Disordered" evidence="3">
    <location>
        <begin position="32"/>
        <end position="69"/>
    </location>
</feature>
<evidence type="ECO:0000256" key="3">
    <source>
        <dbReference type="SAM" id="MobiDB-lite"/>
    </source>
</evidence>
<keyword evidence="4" id="KW-0732">Signal</keyword>
<reference evidence="6" key="1">
    <citation type="journal article" date="2019" name="Int. J. Syst. Evol. Microbiol.">
        <title>The Global Catalogue of Microorganisms (GCM) 10K type strain sequencing project: providing services to taxonomists for standard genome sequencing and annotation.</title>
        <authorList>
            <consortium name="The Broad Institute Genomics Platform"/>
            <consortium name="The Broad Institute Genome Sequencing Center for Infectious Disease"/>
            <person name="Wu L."/>
            <person name="Ma J."/>
        </authorList>
    </citation>
    <scope>NUCLEOTIDE SEQUENCE [LARGE SCALE GENOMIC DNA]</scope>
    <source>
        <strain evidence="6">KLKA75</strain>
    </source>
</reference>
<feature type="chain" id="PRO_5045298800" evidence="4">
    <location>
        <begin position="27"/>
        <end position="153"/>
    </location>
</feature>
<dbReference type="EMBL" id="JBHSIT010000004">
    <property type="protein sequence ID" value="MFC4908803.1"/>
    <property type="molecule type" value="Genomic_DNA"/>
</dbReference>
<keyword evidence="1" id="KW-0540">Nuclease</keyword>
<evidence type="ECO:0000256" key="2">
    <source>
        <dbReference type="ARBA" id="ARBA00022801"/>
    </source>
</evidence>
<evidence type="ECO:0000313" key="5">
    <source>
        <dbReference type="EMBL" id="MFC4908803.1"/>
    </source>
</evidence>